<feature type="compositionally biased region" description="Low complexity" evidence="2">
    <location>
        <begin position="1"/>
        <end position="22"/>
    </location>
</feature>
<dbReference type="Proteomes" id="UP001162131">
    <property type="component" value="Unassembled WGS sequence"/>
</dbReference>
<dbReference type="Gene3D" id="3.30.70.330">
    <property type="match status" value="1"/>
</dbReference>
<feature type="compositionally biased region" description="Acidic residues" evidence="2">
    <location>
        <begin position="840"/>
        <end position="855"/>
    </location>
</feature>
<dbReference type="PANTHER" id="PTHR13018:SF83">
    <property type="entry name" value="RRM DOMAIN-CONTAINING PROTEIN"/>
    <property type="match status" value="1"/>
</dbReference>
<feature type="compositionally biased region" description="Basic and acidic residues" evidence="2">
    <location>
        <begin position="891"/>
        <end position="910"/>
    </location>
</feature>
<feature type="region of interest" description="Disordered" evidence="2">
    <location>
        <begin position="1"/>
        <end position="25"/>
    </location>
</feature>
<feature type="transmembrane region" description="Helical" evidence="3">
    <location>
        <begin position="612"/>
        <end position="640"/>
    </location>
</feature>
<feature type="compositionally biased region" description="Basic and acidic residues" evidence="2">
    <location>
        <begin position="856"/>
        <end position="878"/>
    </location>
</feature>
<name>A0AAU9III8_9CILI</name>
<evidence type="ECO:0000259" key="4">
    <source>
        <dbReference type="Pfam" id="PF02714"/>
    </source>
</evidence>
<dbReference type="PANTHER" id="PTHR13018">
    <property type="entry name" value="PROBABLE MEMBRANE PROTEIN DUF221-RELATED"/>
    <property type="match status" value="1"/>
</dbReference>
<keyword evidence="3" id="KW-0812">Transmembrane</keyword>
<dbReference type="InterPro" id="IPR012677">
    <property type="entry name" value="Nucleotide-bd_a/b_plait_sf"/>
</dbReference>
<proteinExistence type="predicted"/>
<feature type="transmembrane region" description="Helical" evidence="3">
    <location>
        <begin position="165"/>
        <end position="182"/>
    </location>
</feature>
<evidence type="ECO:0000259" key="5">
    <source>
        <dbReference type="Pfam" id="PF14703"/>
    </source>
</evidence>
<feature type="transmembrane region" description="Helical" evidence="3">
    <location>
        <begin position="367"/>
        <end position="388"/>
    </location>
</feature>
<evidence type="ECO:0000256" key="2">
    <source>
        <dbReference type="SAM" id="MobiDB-lite"/>
    </source>
</evidence>
<feature type="transmembrane region" description="Helical" evidence="3">
    <location>
        <begin position="716"/>
        <end position="735"/>
    </location>
</feature>
<evidence type="ECO:0000256" key="3">
    <source>
        <dbReference type="SAM" id="Phobius"/>
    </source>
</evidence>
<organism evidence="6 7">
    <name type="scientific">Blepharisma stoltei</name>
    <dbReference type="NCBI Taxonomy" id="1481888"/>
    <lineage>
        <taxon>Eukaryota</taxon>
        <taxon>Sar</taxon>
        <taxon>Alveolata</taxon>
        <taxon>Ciliophora</taxon>
        <taxon>Postciliodesmatophora</taxon>
        <taxon>Heterotrichea</taxon>
        <taxon>Heterotrichida</taxon>
        <taxon>Blepharismidae</taxon>
        <taxon>Blepharisma</taxon>
    </lineage>
</organism>
<feature type="transmembrane region" description="Helical" evidence="3">
    <location>
        <begin position="460"/>
        <end position="479"/>
    </location>
</feature>
<evidence type="ECO:0000313" key="7">
    <source>
        <dbReference type="Proteomes" id="UP001162131"/>
    </source>
</evidence>
<dbReference type="GO" id="GO:0012505">
    <property type="term" value="C:endomembrane system"/>
    <property type="evidence" value="ECO:0007669"/>
    <property type="project" value="UniProtKB-SubCell"/>
</dbReference>
<keyword evidence="3" id="KW-1133">Transmembrane helix</keyword>
<dbReference type="AlphaFoldDB" id="A0AAU9III8"/>
<dbReference type="InterPro" id="IPR027815">
    <property type="entry name" value="CSC1/OSCA1-like_cyt"/>
</dbReference>
<dbReference type="InterPro" id="IPR003864">
    <property type="entry name" value="CSC1/OSCA1-like_7TM"/>
</dbReference>
<accession>A0AAU9III8</accession>
<dbReference type="GO" id="GO:0005886">
    <property type="term" value="C:plasma membrane"/>
    <property type="evidence" value="ECO:0007669"/>
    <property type="project" value="TreeGrafter"/>
</dbReference>
<keyword evidence="7" id="KW-1185">Reference proteome</keyword>
<gene>
    <name evidence="6" type="ORF">BSTOLATCC_MIC13078</name>
</gene>
<feature type="transmembrane region" description="Helical" evidence="3">
    <location>
        <begin position="500"/>
        <end position="523"/>
    </location>
</feature>
<sequence>MHESSSSMTSSSYNDPSESPSSWKRSQTLKDIKINLHQPADLEKAKEYRLKTSISKWNGNIPRQHRICSTTAEDLGEYGVGLELHFLFLKQLIFAFFIISSISIWPLYTNWKGGYLEDQEANSYTDPFSIANLHGISSNETVLSNAKDLQGEIDRDYFDIWVSDTMYTASFILMILIFSIQGNSRIKRNNKKHDRVSDYAIKIKGIPREGVTEEEIKIHFEPYGEIIEIYLGRRYKGLLRYFHKRSIILTRMATRDSLLTFKNKEKENDKLLKKLTKRLKILDSNIIKKSQDIVSHDFLPIKTVFIIFSTRESKVKCLKAYNGSCFRSYNKNLLFQGKKLKITPAPEPSDIIWENLEIGKFSRFMRIVVSIIAAALLMLFSAGALNYLKTQEQAIPSTSKCYDLNGNYDISLKEAEDTYKDSTEILCWCKMQGWSNLITDSEKASYCSSYMEKWVFQESIKYLASFGVIVINFFLKFVLRKLTYFERLKSLSELQKRIMIKVFFAIFINTAIITLIINITFPLFPSSNEYILRGKYQDFSRDWYLKVGSIFVAMMLISIFSPHVIYLMIFYPLGMIKRKCCWKRYATQYELNLAYQGPDYDIATRTSQVLNLVLTCFLYSGGMPILNIICFIALICIYWTDKFLILRHFSRPPKYTGEIYISAIKILMVGVLLHCFISGCMYGAPDIFPKGFYKDGEYVQADSINFIDRFTIPSGISMILLGISALILSIFILFINKIYEICLRRLHYNFAETKEFSTFNEVLPEIKKYGLVSYNVKYHPVYRLLIDSMAHGNESHFQMKNADLAIKSQDFNIDTTRTYLEENSAGITQYDSPIKKQNSIEDEDENSEGEEEEEIKVDREEGLMRKLSIRSEEREFSRKSSIRSSRGSYVENEKHEKIRIVEDDKGENKSKNHGKNISSIDERLQRRRRRKH</sequence>
<dbReference type="SUPFAM" id="SSF54928">
    <property type="entry name" value="RNA-binding domain, RBD"/>
    <property type="match status" value="1"/>
</dbReference>
<feature type="transmembrane region" description="Helical" evidence="3">
    <location>
        <begin position="660"/>
        <end position="684"/>
    </location>
</feature>
<dbReference type="InterPro" id="IPR045122">
    <property type="entry name" value="Csc1-like"/>
</dbReference>
<comment type="caution">
    <text evidence="6">The sequence shown here is derived from an EMBL/GenBank/DDBJ whole genome shotgun (WGS) entry which is preliminary data.</text>
</comment>
<dbReference type="CDD" id="cd00590">
    <property type="entry name" value="RRM_SF"/>
    <property type="match status" value="1"/>
</dbReference>
<dbReference type="GO" id="GO:0005227">
    <property type="term" value="F:calcium-activated cation channel activity"/>
    <property type="evidence" value="ECO:0007669"/>
    <property type="project" value="InterPro"/>
</dbReference>
<evidence type="ECO:0008006" key="8">
    <source>
        <dbReference type="Google" id="ProtNLM"/>
    </source>
</evidence>
<keyword evidence="3" id="KW-0472">Membrane</keyword>
<feature type="domain" description="CSC1/OSCA1-like cytosolic" evidence="5">
    <location>
        <begin position="199"/>
        <end position="355"/>
    </location>
</feature>
<protein>
    <recommendedName>
        <fullName evidence="8">RRM domain-containing protein</fullName>
    </recommendedName>
</protein>
<feature type="domain" description="CSC1/OSCA1-like 7TM region" evidence="4">
    <location>
        <begin position="451"/>
        <end position="673"/>
    </location>
</feature>
<reference evidence="6" key="1">
    <citation type="submission" date="2021-09" db="EMBL/GenBank/DDBJ databases">
        <authorList>
            <consortium name="AG Swart"/>
            <person name="Singh M."/>
            <person name="Singh A."/>
            <person name="Seah K."/>
            <person name="Emmerich C."/>
        </authorList>
    </citation>
    <scope>NUCLEOTIDE SEQUENCE</scope>
    <source>
        <strain evidence="6">ATCC30299</strain>
    </source>
</reference>
<dbReference type="EMBL" id="CAJZBQ010000013">
    <property type="protein sequence ID" value="CAG9315304.1"/>
    <property type="molecule type" value="Genomic_DNA"/>
</dbReference>
<evidence type="ECO:0000313" key="6">
    <source>
        <dbReference type="EMBL" id="CAG9315304.1"/>
    </source>
</evidence>
<feature type="transmembrane region" description="Helical" evidence="3">
    <location>
        <begin position="87"/>
        <end position="108"/>
    </location>
</feature>
<dbReference type="Pfam" id="PF14703">
    <property type="entry name" value="PHM7_cyt"/>
    <property type="match status" value="1"/>
</dbReference>
<feature type="transmembrane region" description="Helical" evidence="3">
    <location>
        <begin position="543"/>
        <end position="569"/>
    </location>
</feature>
<dbReference type="GO" id="GO:0003676">
    <property type="term" value="F:nucleic acid binding"/>
    <property type="evidence" value="ECO:0007669"/>
    <property type="project" value="InterPro"/>
</dbReference>
<feature type="region of interest" description="Disordered" evidence="2">
    <location>
        <begin position="830"/>
        <end position="932"/>
    </location>
</feature>
<evidence type="ECO:0000256" key="1">
    <source>
        <dbReference type="ARBA" id="ARBA00004127"/>
    </source>
</evidence>
<dbReference type="Pfam" id="PF02714">
    <property type="entry name" value="RSN1_7TM"/>
    <property type="match status" value="1"/>
</dbReference>
<dbReference type="InterPro" id="IPR035979">
    <property type="entry name" value="RBD_domain_sf"/>
</dbReference>
<comment type="subcellular location">
    <subcellularLocation>
        <location evidence="1">Endomembrane system</location>
        <topology evidence="1">Multi-pass membrane protein</topology>
    </subcellularLocation>
</comment>